<dbReference type="SMART" id="SM00562">
    <property type="entry name" value="NDK"/>
    <property type="match status" value="1"/>
</dbReference>
<comment type="function">
    <text evidence="14">Major role in the synthesis of nucleoside triphosphates other than ATP. The ATP gamma phosphate is transferred to the NDP beta phosphate via a ping-pong mechanism, using a phosphorylated active-site intermediate.</text>
</comment>
<dbReference type="Proteomes" id="UP000693996">
    <property type="component" value="Chromosome"/>
</dbReference>
<dbReference type="HAMAP" id="MF_00451">
    <property type="entry name" value="NDP_kinase"/>
    <property type="match status" value="1"/>
</dbReference>
<dbReference type="GO" id="GO:0006241">
    <property type="term" value="P:CTP biosynthetic process"/>
    <property type="evidence" value="ECO:0007669"/>
    <property type="project" value="UniProtKB-UniRule"/>
</dbReference>
<keyword evidence="11 14" id="KW-0067">ATP-binding</keyword>
<sequence>MAIERTLSIIKPDAVKKNVIGQIYSRFENARLKIIAARMVCLSCADAEKFYLLHKDQPFFRDLVKFMASDPVMVQVLEGERAVSKNRELMGATDPKKAEKGTIRADFAVSIDCNAIHGSDSLKTAAVEIAFFFPQIDVYSQSVVASGNI</sequence>
<dbReference type="NCBIfam" id="NF001908">
    <property type="entry name" value="PRK00668.1"/>
    <property type="match status" value="1"/>
</dbReference>
<dbReference type="InterPro" id="IPR034907">
    <property type="entry name" value="NDK-like_dom"/>
</dbReference>
<keyword evidence="10 14" id="KW-0418">Kinase</keyword>
<evidence type="ECO:0000256" key="11">
    <source>
        <dbReference type="ARBA" id="ARBA00022840"/>
    </source>
</evidence>
<dbReference type="RefSeq" id="WP_216797118.1">
    <property type="nucleotide sequence ID" value="NZ_OU343031.1"/>
</dbReference>
<evidence type="ECO:0000256" key="2">
    <source>
        <dbReference type="ARBA" id="ARBA00008142"/>
    </source>
</evidence>
<dbReference type="InterPro" id="IPR001564">
    <property type="entry name" value="Nucleoside_diP_kinase"/>
</dbReference>
<keyword evidence="5 14" id="KW-0963">Cytoplasm</keyword>
<keyword evidence="7 14" id="KW-0808">Transferase</keyword>
<dbReference type="EC" id="2.7.4.6" evidence="3 14"/>
<name>A0A916JV29_9BURK</name>
<comment type="subcellular location">
    <subcellularLocation>
        <location evidence="1 14">Cytoplasm</location>
    </subcellularLocation>
</comment>
<proteinExistence type="inferred from homology"/>
<comment type="subunit">
    <text evidence="14">Homotetramer.</text>
</comment>
<feature type="binding site" evidence="14 15">
    <location>
        <position position="87"/>
    </location>
    <ligand>
        <name>ATP</name>
        <dbReference type="ChEBI" id="CHEBI:30616"/>
    </ligand>
</feature>
<evidence type="ECO:0000313" key="18">
    <source>
        <dbReference type="EMBL" id="CAG7602818.1"/>
    </source>
</evidence>
<evidence type="ECO:0000256" key="1">
    <source>
        <dbReference type="ARBA" id="ARBA00004496"/>
    </source>
</evidence>
<evidence type="ECO:0000256" key="7">
    <source>
        <dbReference type="ARBA" id="ARBA00022679"/>
    </source>
</evidence>
<dbReference type="CDD" id="cd04413">
    <property type="entry name" value="NDPk_I"/>
    <property type="match status" value="1"/>
</dbReference>
<evidence type="ECO:0000256" key="3">
    <source>
        <dbReference type="ARBA" id="ARBA00012966"/>
    </source>
</evidence>
<feature type="domain" description="Nucleoside diphosphate kinase-like" evidence="17">
    <location>
        <begin position="3"/>
        <end position="140"/>
    </location>
</feature>
<dbReference type="KEGG" id="vtr:MYVALT_F_03780"/>
<evidence type="ECO:0000256" key="10">
    <source>
        <dbReference type="ARBA" id="ARBA00022777"/>
    </source>
</evidence>
<keyword evidence="6 14" id="KW-0597">Phosphoprotein</keyword>
<evidence type="ECO:0000259" key="17">
    <source>
        <dbReference type="SMART" id="SM00562"/>
    </source>
</evidence>
<evidence type="ECO:0000256" key="15">
    <source>
        <dbReference type="PROSITE-ProRule" id="PRU00706"/>
    </source>
</evidence>
<dbReference type="GO" id="GO:0004550">
    <property type="term" value="F:nucleoside diphosphate kinase activity"/>
    <property type="evidence" value="ECO:0007669"/>
    <property type="project" value="UniProtKB-UniRule"/>
</dbReference>
<keyword evidence="12 14" id="KW-0460">Magnesium</keyword>
<feature type="active site" description="Pros-phosphohistidine intermediate" evidence="14 15">
    <location>
        <position position="117"/>
    </location>
</feature>
<feature type="binding site" evidence="14 15">
    <location>
        <position position="93"/>
    </location>
    <ligand>
        <name>ATP</name>
        <dbReference type="ChEBI" id="CHEBI:30616"/>
    </ligand>
</feature>
<evidence type="ECO:0000256" key="4">
    <source>
        <dbReference type="ARBA" id="ARBA00017632"/>
    </source>
</evidence>
<keyword evidence="19" id="KW-1185">Reference proteome</keyword>
<dbReference type="GO" id="GO:0046872">
    <property type="term" value="F:metal ion binding"/>
    <property type="evidence" value="ECO:0007669"/>
    <property type="project" value="UniProtKB-KW"/>
</dbReference>
<gene>
    <name evidence="14 18" type="primary">ndk</name>
    <name evidence="18" type="ORF">MYVALT_F_03780</name>
</gene>
<keyword evidence="8 14" id="KW-0479">Metal-binding</keyword>
<protein>
    <recommendedName>
        <fullName evidence="4 14">Nucleoside diphosphate kinase</fullName>
        <shortName evidence="14">NDK</shortName>
        <shortName evidence="14">NDP kinase</shortName>
        <ecNumber evidence="3 14">2.7.4.6</ecNumber>
    </recommendedName>
    <alternativeName>
        <fullName evidence="14">Nucleoside-2-P kinase</fullName>
    </alternativeName>
</protein>
<evidence type="ECO:0000256" key="14">
    <source>
        <dbReference type="HAMAP-Rule" id="MF_00451"/>
    </source>
</evidence>
<keyword evidence="13 14" id="KW-0546">Nucleotide metabolism</keyword>
<organism evidence="18 19">
    <name type="scientific">Candidatus Vallotiella hemipterorum</name>
    <dbReference type="NCBI Taxonomy" id="1177213"/>
    <lineage>
        <taxon>Bacteria</taxon>
        <taxon>Pseudomonadati</taxon>
        <taxon>Pseudomonadota</taxon>
        <taxon>Betaproteobacteria</taxon>
        <taxon>Burkholderiales</taxon>
        <taxon>Burkholderiaceae</taxon>
        <taxon>Candidatus Vallotiella</taxon>
    </lineage>
</organism>
<accession>A0A916JV29</accession>
<dbReference type="FunFam" id="3.30.70.141:FF:000001">
    <property type="entry name" value="Nucleoside diphosphate kinase"/>
    <property type="match status" value="1"/>
</dbReference>
<evidence type="ECO:0000256" key="12">
    <source>
        <dbReference type="ARBA" id="ARBA00022842"/>
    </source>
</evidence>
<dbReference type="Pfam" id="PF00334">
    <property type="entry name" value="NDK"/>
    <property type="match status" value="1"/>
</dbReference>
<comment type="catalytic activity">
    <reaction evidence="14">
        <text>a ribonucleoside 5'-diphosphate + ATP = a ribonucleoside 5'-triphosphate + ADP</text>
        <dbReference type="Rhea" id="RHEA:18113"/>
        <dbReference type="ChEBI" id="CHEBI:30616"/>
        <dbReference type="ChEBI" id="CHEBI:57930"/>
        <dbReference type="ChEBI" id="CHEBI:61557"/>
        <dbReference type="ChEBI" id="CHEBI:456216"/>
        <dbReference type="EC" id="2.7.4.6"/>
    </reaction>
</comment>
<comment type="catalytic activity">
    <reaction evidence="14 16">
        <text>a 2'-deoxyribonucleoside 5'-diphosphate + ATP = a 2'-deoxyribonucleoside 5'-triphosphate + ADP</text>
        <dbReference type="Rhea" id="RHEA:44640"/>
        <dbReference type="ChEBI" id="CHEBI:30616"/>
        <dbReference type="ChEBI" id="CHEBI:61560"/>
        <dbReference type="ChEBI" id="CHEBI:73316"/>
        <dbReference type="ChEBI" id="CHEBI:456216"/>
        <dbReference type="EC" id="2.7.4.6"/>
    </reaction>
</comment>
<dbReference type="GO" id="GO:0006183">
    <property type="term" value="P:GTP biosynthetic process"/>
    <property type="evidence" value="ECO:0007669"/>
    <property type="project" value="UniProtKB-UniRule"/>
</dbReference>
<comment type="similarity">
    <text evidence="2 14 15">Belongs to the NDK family.</text>
</comment>
<feature type="binding site" evidence="14 15">
    <location>
        <position position="114"/>
    </location>
    <ligand>
        <name>ATP</name>
        <dbReference type="ChEBI" id="CHEBI:30616"/>
    </ligand>
</feature>
<evidence type="ECO:0000256" key="6">
    <source>
        <dbReference type="ARBA" id="ARBA00022553"/>
    </source>
</evidence>
<evidence type="ECO:0000256" key="13">
    <source>
        <dbReference type="ARBA" id="ARBA00023080"/>
    </source>
</evidence>
<feature type="binding site" evidence="14 15">
    <location>
        <position position="59"/>
    </location>
    <ligand>
        <name>ATP</name>
        <dbReference type="ChEBI" id="CHEBI:30616"/>
    </ligand>
</feature>
<dbReference type="GO" id="GO:0006228">
    <property type="term" value="P:UTP biosynthetic process"/>
    <property type="evidence" value="ECO:0007669"/>
    <property type="project" value="UniProtKB-UniRule"/>
</dbReference>
<dbReference type="AlphaFoldDB" id="A0A916JV29"/>
<evidence type="ECO:0000256" key="8">
    <source>
        <dbReference type="ARBA" id="ARBA00022723"/>
    </source>
</evidence>
<keyword evidence="9 14" id="KW-0547">Nucleotide-binding</keyword>
<feature type="binding site" evidence="14 15">
    <location>
        <position position="11"/>
    </location>
    <ligand>
        <name>ATP</name>
        <dbReference type="ChEBI" id="CHEBI:30616"/>
    </ligand>
</feature>
<evidence type="ECO:0000256" key="16">
    <source>
        <dbReference type="RuleBase" id="RU004013"/>
    </source>
</evidence>
<feature type="binding site" evidence="14 15">
    <location>
        <position position="104"/>
    </location>
    <ligand>
        <name>ATP</name>
        <dbReference type="ChEBI" id="CHEBI:30616"/>
    </ligand>
</feature>
<dbReference type="GO" id="GO:0005737">
    <property type="term" value="C:cytoplasm"/>
    <property type="evidence" value="ECO:0007669"/>
    <property type="project" value="UniProtKB-SubCell"/>
</dbReference>
<dbReference type="PROSITE" id="PS00469">
    <property type="entry name" value="NDPK"/>
    <property type="match status" value="1"/>
</dbReference>
<dbReference type="PROSITE" id="PS51374">
    <property type="entry name" value="NDPK_LIKE"/>
    <property type="match status" value="1"/>
</dbReference>
<dbReference type="GO" id="GO:0005524">
    <property type="term" value="F:ATP binding"/>
    <property type="evidence" value="ECO:0007669"/>
    <property type="project" value="UniProtKB-UniRule"/>
</dbReference>
<evidence type="ECO:0000313" key="19">
    <source>
        <dbReference type="Proteomes" id="UP000693996"/>
    </source>
</evidence>
<comment type="cofactor">
    <cofactor evidence="14">
        <name>Mg(2+)</name>
        <dbReference type="ChEBI" id="CHEBI:18420"/>
    </cofactor>
</comment>
<dbReference type="InterPro" id="IPR023005">
    <property type="entry name" value="Nucleoside_diP_kinase_AS"/>
</dbReference>
<evidence type="ECO:0000256" key="9">
    <source>
        <dbReference type="ARBA" id="ARBA00022741"/>
    </source>
</evidence>
<dbReference type="EMBL" id="OU343031">
    <property type="protein sequence ID" value="CAG7602818.1"/>
    <property type="molecule type" value="Genomic_DNA"/>
</dbReference>
<reference evidence="18" key="1">
    <citation type="submission" date="2021-06" db="EMBL/GenBank/DDBJ databases">
        <authorList>
            <person name="Szabo G."/>
        </authorList>
    </citation>
    <scope>NUCLEOTIDE SEQUENCE</scope>
    <source>
        <strain evidence="18">MYVALT</strain>
    </source>
</reference>
<evidence type="ECO:0000256" key="5">
    <source>
        <dbReference type="ARBA" id="ARBA00022490"/>
    </source>
</evidence>
<dbReference type="PANTHER" id="PTHR11349">
    <property type="entry name" value="NUCLEOSIDE DIPHOSPHATE KINASE"/>
    <property type="match status" value="1"/>
</dbReference>